<evidence type="ECO:0000256" key="2">
    <source>
        <dbReference type="ARBA" id="ARBA00022670"/>
    </source>
</evidence>
<feature type="domain" description="Peptidase S49" evidence="5">
    <location>
        <begin position="133"/>
        <end position="281"/>
    </location>
</feature>
<dbReference type="OrthoDB" id="9764363at2"/>
<dbReference type="GO" id="GO:0006508">
    <property type="term" value="P:proteolysis"/>
    <property type="evidence" value="ECO:0007669"/>
    <property type="project" value="UniProtKB-KW"/>
</dbReference>
<dbReference type="Gene3D" id="3.90.226.10">
    <property type="entry name" value="2-enoyl-CoA Hydratase, Chain A, domain 1"/>
    <property type="match status" value="2"/>
</dbReference>
<protein>
    <submittedName>
        <fullName evidence="6">Signal peptidase</fullName>
    </submittedName>
</protein>
<dbReference type="InterPro" id="IPR002142">
    <property type="entry name" value="Peptidase_S49"/>
</dbReference>
<dbReference type="PANTHER" id="PTHR42987:SF7">
    <property type="entry name" value="SIGNAL PEPTIDE PEPTIDASE SPPA-RELATED"/>
    <property type="match status" value="1"/>
</dbReference>
<evidence type="ECO:0000256" key="3">
    <source>
        <dbReference type="ARBA" id="ARBA00022801"/>
    </source>
</evidence>
<keyword evidence="7" id="KW-1185">Reference proteome</keyword>
<sequence length="341" mass="37100">MNKRRWAAVGIAIILFVFSGVVSRVTRNEEQTNRSMSQVNQMLFGSGQPEEVVEEEGTSSKKIVKLSIEGTIMNDGSSSLFSSGGYNHQSFMNQLKTVQQDSEIAGILLEVNTPGGTVYETAEITKELKKIGEDIPVYVAMKNQAASGGYYVSAHADKIFASDETITGSIGVIMSNTNYSGLMEKLGITDATIKSGALKDIGSSSRPQTDQDREVLQAYIDNSYNRFVDVVVQGREMDEARVRELADGRIYDGDQAKENGLIDEIGYPDEALAALKKEQDLEGAKVVSYSDGSTDFINSWLGNQLAEIQGLKPTQEQTIKGILESVGTPQAPKAMYLYGGE</sequence>
<dbReference type="NCBIfam" id="TIGR00706">
    <property type="entry name" value="SppA_dom"/>
    <property type="match status" value="1"/>
</dbReference>
<dbReference type="PANTHER" id="PTHR42987">
    <property type="entry name" value="PEPTIDASE S49"/>
    <property type="match status" value="1"/>
</dbReference>
<dbReference type="AlphaFoldDB" id="A0A4P5P8W8"/>
<evidence type="ECO:0000313" key="7">
    <source>
        <dbReference type="Proteomes" id="UP000290567"/>
    </source>
</evidence>
<accession>A0A4P5P8W8</accession>
<evidence type="ECO:0000313" key="6">
    <source>
        <dbReference type="EMBL" id="GCF94487.1"/>
    </source>
</evidence>
<comment type="caution">
    <text evidence="6">The sequence shown here is derived from an EMBL/GenBank/DDBJ whole genome shotgun (WGS) entry which is preliminary data.</text>
</comment>
<evidence type="ECO:0000256" key="4">
    <source>
        <dbReference type="ARBA" id="ARBA00022825"/>
    </source>
</evidence>
<reference evidence="7" key="1">
    <citation type="submission" date="2019-02" db="EMBL/GenBank/DDBJ databases">
        <title>Draft genome sequence of Enterococcus sp. Gos25-1.</title>
        <authorList>
            <person name="Tanaka N."/>
            <person name="Shiwa Y."/>
            <person name="Fujita N."/>
        </authorList>
    </citation>
    <scope>NUCLEOTIDE SEQUENCE [LARGE SCALE GENOMIC DNA]</scope>
    <source>
        <strain evidence="7">Gos25-1</strain>
    </source>
</reference>
<name>A0A4P5P8W8_9ENTE</name>
<gene>
    <name evidence="6" type="primary">sppA</name>
    <name evidence="6" type="ORF">NRIC_23780</name>
</gene>
<dbReference type="RefSeq" id="WP_146622911.1">
    <property type="nucleotide sequence ID" value="NZ_BJCC01000019.1"/>
</dbReference>
<dbReference type="InterPro" id="IPR029045">
    <property type="entry name" value="ClpP/crotonase-like_dom_sf"/>
</dbReference>
<dbReference type="Proteomes" id="UP000290567">
    <property type="component" value="Unassembled WGS sequence"/>
</dbReference>
<dbReference type="GO" id="GO:0008236">
    <property type="term" value="F:serine-type peptidase activity"/>
    <property type="evidence" value="ECO:0007669"/>
    <property type="project" value="UniProtKB-KW"/>
</dbReference>
<dbReference type="CDD" id="cd07023">
    <property type="entry name" value="S49_Sppa_N_C"/>
    <property type="match status" value="1"/>
</dbReference>
<organism evidence="6 7">
    <name type="scientific">Enterococcus florum</name>
    <dbReference type="NCBI Taxonomy" id="2480627"/>
    <lineage>
        <taxon>Bacteria</taxon>
        <taxon>Bacillati</taxon>
        <taxon>Bacillota</taxon>
        <taxon>Bacilli</taxon>
        <taxon>Lactobacillales</taxon>
        <taxon>Enterococcaceae</taxon>
        <taxon>Enterococcus</taxon>
    </lineage>
</organism>
<dbReference type="InterPro" id="IPR047272">
    <property type="entry name" value="S49_SppA_C"/>
</dbReference>
<dbReference type="SUPFAM" id="SSF52096">
    <property type="entry name" value="ClpP/crotonase"/>
    <property type="match status" value="1"/>
</dbReference>
<dbReference type="Pfam" id="PF01343">
    <property type="entry name" value="Peptidase_S49"/>
    <property type="match status" value="1"/>
</dbReference>
<comment type="similarity">
    <text evidence="1">Belongs to the peptidase S49 family.</text>
</comment>
<proteinExistence type="inferred from homology"/>
<keyword evidence="3" id="KW-0378">Hydrolase</keyword>
<dbReference type="EMBL" id="BJCC01000019">
    <property type="protein sequence ID" value="GCF94487.1"/>
    <property type="molecule type" value="Genomic_DNA"/>
</dbReference>
<dbReference type="InterPro" id="IPR004635">
    <property type="entry name" value="Pept_S49_SppA"/>
</dbReference>
<evidence type="ECO:0000259" key="5">
    <source>
        <dbReference type="Pfam" id="PF01343"/>
    </source>
</evidence>
<evidence type="ECO:0000256" key="1">
    <source>
        <dbReference type="ARBA" id="ARBA00008683"/>
    </source>
</evidence>
<keyword evidence="4" id="KW-0720">Serine protease</keyword>
<keyword evidence="2" id="KW-0645">Protease</keyword>